<evidence type="ECO:0000256" key="1">
    <source>
        <dbReference type="ARBA" id="ARBA00009405"/>
    </source>
</evidence>
<proteinExistence type="inferred from homology"/>
<dbReference type="PANTHER" id="PTHR42738">
    <property type="entry name" value="HYDROXYMETHYLGLUTARYL-COA LYASE"/>
    <property type="match status" value="1"/>
</dbReference>
<dbReference type="InterPro" id="IPR013785">
    <property type="entry name" value="Aldolase_TIM"/>
</dbReference>
<dbReference type="GO" id="GO:0004419">
    <property type="term" value="F:hydroxymethylglutaryl-CoA lyase activity"/>
    <property type="evidence" value="ECO:0007669"/>
    <property type="project" value="TreeGrafter"/>
</dbReference>
<evidence type="ECO:0000256" key="3">
    <source>
        <dbReference type="ARBA" id="ARBA00022723"/>
    </source>
</evidence>
<dbReference type="InterPro" id="IPR043594">
    <property type="entry name" value="HMGL"/>
</dbReference>
<dbReference type="FunFam" id="3.20.20.70:FF:000071">
    <property type="entry name" value="Hydroxymethylglutaryl-CoA lyase"/>
    <property type="match status" value="1"/>
</dbReference>
<dbReference type="InterPro" id="IPR000891">
    <property type="entry name" value="PYR_CT"/>
</dbReference>
<dbReference type="PROSITE" id="PS50991">
    <property type="entry name" value="PYR_CT"/>
    <property type="match status" value="1"/>
</dbReference>
<dbReference type="GO" id="GO:0046951">
    <property type="term" value="P:ketone body biosynthetic process"/>
    <property type="evidence" value="ECO:0007669"/>
    <property type="project" value="TreeGrafter"/>
</dbReference>
<dbReference type="NCBIfam" id="NF004283">
    <property type="entry name" value="PRK05692.1"/>
    <property type="match status" value="1"/>
</dbReference>
<dbReference type="SUPFAM" id="SSF51569">
    <property type="entry name" value="Aldolase"/>
    <property type="match status" value="1"/>
</dbReference>
<evidence type="ECO:0000256" key="4">
    <source>
        <dbReference type="ARBA" id="ARBA00023239"/>
    </source>
</evidence>
<keyword evidence="4 7" id="KW-0456">Lyase</keyword>
<dbReference type="GO" id="GO:0006552">
    <property type="term" value="P:L-leucine catabolic process"/>
    <property type="evidence" value="ECO:0007669"/>
    <property type="project" value="TreeGrafter"/>
</dbReference>
<keyword evidence="3" id="KW-0479">Metal-binding</keyword>
<comment type="caution">
    <text evidence="7">The sequence shown here is derived from an EMBL/GenBank/DDBJ whole genome shotgun (WGS) entry which is preliminary data.</text>
</comment>
<protein>
    <submittedName>
        <fullName evidence="7">Hydroxymethylglutaryl-CoA lyase</fullName>
    </submittedName>
</protein>
<dbReference type="EMBL" id="VIFK01000008">
    <property type="protein sequence ID" value="TQF00630.1"/>
    <property type="molecule type" value="Genomic_DNA"/>
</dbReference>
<dbReference type="InterPro" id="IPR002034">
    <property type="entry name" value="AIPM/Hcit_synth_CS"/>
</dbReference>
<evidence type="ECO:0000313" key="7">
    <source>
        <dbReference type="EMBL" id="TQF00630.1"/>
    </source>
</evidence>
<evidence type="ECO:0000256" key="5">
    <source>
        <dbReference type="RuleBase" id="RU003523"/>
    </source>
</evidence>
<comment type="similarity">
    <text evidence="1">Belongs to the HMG-CoA lyase family.</text>
</comment>
<sequence>MNTNVVVINEVGLRDGLQNQHTQVSTAGKCQLAELLVEAGLRHMEATSFVSPKAVPQMADAAELMAILPKQSDVEYAALIPNERGYERAINEGVRSVNVALSATDEMNRNNIRMSLDETRAVCQRIIARATADGVTARGYVAVAYECPFEGAVPFERVVRLVDEMFESGADQVIIADTIGAAAPTAVYERFTALASRFDINRLSAHFHDTRALALANCWAALQTGVRRFDSSIGGLGGCPFAPGAAGNVATEDLVLMLEQCGYSTGIDVTRLLAAVRLAEELTERELGGRMLPWLLTRNKACSGA</sequence>
<dbReference type="AlphaFoldDB" id="A0A540VV42"/>
<accession>A0A540VV42</accession>
<dbReference type="GO" id="GO:0046912">
    <property type="term" value="F:acyltransferase activity, acyl groups converted into alkyl on transfer"/>
    <property type="evidence" value="ECO:0007669"/>
    <property type="project" value="InterPro"/>
</dbReference>
<dbReference type="Proteomes" id="UP000315400">
    <property type="component" value="Unassembled WGS sequence"/>
</dbReference>
<name>A0A540VV42_9GAMM</name>
<keyword evidence="2 5" id="KW-0808">Transferase</keyword>
<feature type="domain" description="Pyruvate carboxyltransferase" evidence="6">
    <location>
        <begin position="6"/>
        <end position="273"/>
    </location>
</feature>
<dbReference type="Gene3D" id="3.20.20.70">
    <property type="entry name" value="Aldolase class I"/>
    <property type="match status" value="1"/>
</dbReference>
<dbReference type="PANTHER" id="PTHR42738:SF7">
    <property type="entry name" value="HYDROXYMETHYLGLUTARYL-COA LYASE"/>
    <property type="match status" value="1"/>
</dbReference>
<gene>
    <name evidence="7" type="ORF">FKY71_02585</name>
</gene>
<organism evidence="7 8">
    <name type="scientific">Spiribacter salinus</name>
    <dbReference type="NCBI Taxonomy" id="1335746"/>
    <lineage>
        <taxon>Bacteria</taxon>
        <taxon>Pseudomonadati</taxon>
        <taxon>Pseudomonadota</taxon>
        <taxon>Gammaproteobacteria</taxon>
        <taxon>Chromatiales</taxon>
        <taxon>Ectothiorhodospiraceae</taxon>
        <taxon>Spiribacter</taxon>
    </lineage>
</organism>
<evidence type="ECO:0000259" key="6">
    <source>
        <dbReference type="PROSITE" id="PS50991"/>
    </source>
</evidence>
<comment type="similarity">
    <text evidence="5">Belongs to the alpha-IPM synthase/homocitrate synthase family.</text>
</comment>
<dbReference type="GO" id="GO:0046872">
    <property type="term" value="F:metal ion binding"/>
    <property type="evidence" value="ECO:0007669"/>
    <property type="project" value="UniProtKB-KW"/>
</dbReference>
<dbReference type="CDD" id="cd07938">
    <property type="entry name" value="DRE_TIM_HMGL"/>
    <property type="match status" value="1"/>
</dbReference>
<dbReference type="Pfam" id="PF00682">
    <property type="entry name" value="HMGL-like"/>
    <property type="match status" value="1"/>
</dbReference>
<evidence type="ECO:0000313" key="8">
    <source>
        <dbReference type="Proteomes" id="UP000315400"/>
    </source>
</evidence>
<dbReference type="PROSITE" id="PS00815">
    <property type="entry name" value="AIPM_HOMOCIT_SYNTH_1"/>
    <property type="match status" value="1"/>
</dbReference>
<reference evidence="7 8" key="1">
    <citation type="submission" date="2019-06" db="EMBL/GenBank/DDBJ databases">
        <title>Metagenome assembled Genome of Spiribacter salinus SL48-SHIP from the microbial mat of Salt Lake 48 (Novosibirsk region, Russia).</title>
        <authorList>
            <person name="Shipova A."/>
            <person name="Rozanov A.S."/>
            <person name="Bryanskaya A.V."/>
            <person name="Peltek S.E."/>
        </authorList>
    </citation>
    <scope>NUCLEOTIDE SEQUENCE [LARGE SCALE GENOMIC DNA]</scope>
    <source>
        <strain evidence="7">SL48-SHIP-2</strain>
    </source>
</reference>
<evidence type="ECO:0000256" key="2">
    <source>
        <dbReference type="ARBA" id="ARBA00022679"/>
    </source>
</evidence>